<comment type="caution">
    <text evidence="1">The sequence shown here is derived from an EMBL/GenBank/DDBJ whole genome shotgun (WGS) entry which is preliminary data.</text>
</comment>
<dbReference type="InterPro" id="IPR025906">
    <property type="entry name" value="YjfB_motility"/>
</dbReference>
<reference evidence="1 2" key="1">
    <citation type="journal article" date="2023" name="Antonie Van Leeuwenhoek">
        <title>Mesoterricola silvestris gen. nov., sp. nov., Mesoterricola sediminis sp. nov., Geothrix oryzae sp. nov., Geothrix edaphica sp. nov., Geothrix rubra sp. nov., and Geothrix limicola sp. nov., six novel members of Acidobacteriota isolated from soils.</title>
        <authorList>
            <person name="Itoh H."/>
            <person name="Sugisawa Y."/>
            <person name="Mise K."/>
            <person name="Xu Z."/>
            <person name="Kuniyasu M."/>
            <person name="Ushijima N."/>
            <person name="Kawano K."/>
            <person name="Kobayashi E."/>
            <person name="Shiratori Y."/>
            <person name="Masuda Y."/>
            <person name="Senoo K."/>
        </authorList>
    </citation>
    <scope>NUCLEOTIDE SEQUENCE [LARGE SCALE GENOMIC DNA]</scope>
    <source>
        <strain evidence="1 2">Red804</strain>
    </source>
</reference>
<accession>A0ABQ5QFF8</accession>
<evidence type="ECO:0008006" key="3">
    <source>
        <dbReference type="Google" id="ProtNLM"/>
    </source>
</evidence>
<evidence type="ECO:0000313" key="1">
    <source>
        <dbReference type="EMBL" id="GLH73093.1"/>
    </source>
</evidence>
<protein>
    <recommendedName>
        <fullName evidence="3">Motility protein</fullName>
    </recommendedName>
</protein>
<organism evidence="1 2">
    <name type="scientific">Geothrix limicola</name>
    <dbReference type="NCBI Taxonomy" id="2927978"/>
    <lineage>
        <taxon>Bacteria</taxon>
        <taxon>Pseudomonadati</taxon>
        <taxon>Acidobacteriota</taxon>
        <taxon>Holophagae</taxon>
        <taxon>Holophagales</taxon>
        <taxon>Holophagaceae</taxon>
        <taxon>Geothrix</taxon>
    </lineage>
</organism>
<dbReference type="RefSeq" id="WP_285573684.1">
    <property type="nucleotide sequence ID" value="NZ_BSDE01000003.1"/>
</dbReference>
<keyword evidence="2" id="KW-1185">Reference proteome</keyword>
<dbReference type="Proteomes" id="UP001165069">
    <property type="component" value="Unassembled WGS sequence"/>
</dbReference>
<dbReference type="EMBL" id="BSDE01000003">
    <property type="protein sequence ID" value="GLH73093.1"/>
    <property type="molecule type" value="Genomic_DNA"/>
</dbReference>
<proteinExistence type="predicted"/>
<gene>
    <name evidence="1" type="ORF">GETHLI_15950</name>
</gene>
<evidence type="ECO:0000313" key="2">
    <source>
        <dbReference type="Proteomes" id="UP001165069"/>
    </source>
</evidence>
<sequence>MEISAAGLAAEVQANTQNQVAVSVLKKSLDIQAEQGAEMAKMVAQAAGVGQRVDQYA</sequence>
<dbReference type="Pfam" id="PF14070">
    <property type="entry name" value="YjfB_motility"/>
    <property type="match status" value="1"/>
</dbReference>
<name>A0ABQ5QFF8_9BACT</name>